<evidence type="ECO:0000256" key="1">
    <source>
        <dbReference type="SAM" id="SignalP"/>
    </source>
</evidence>
<keyword evidence="4" id="KW-1185">Reference proteome</keyword>
<evidence type="ECO:0000313" key="5">
    <source>
        <dbReference type="Proteomes" id="UP000281549"/>
    </source>
</evidence>
<dbReference type="EMBL" id="KE561216">
    <property type="protein sequence ID" value="EPZ31471.1"/>
    <property type="molecule type" value="Genomic_DNA"/>
</dbReference>
<dbReference type="HOGENOM" id="CLU_1497053_0_0_1"/>
<gene>
    <name evidence="2" type="ORF">O9G_002940</name>
    <name evidence="3" type="ORF">ROZALSC1DRAFT_28761</name>
</gene>
<dbReference type="Proteomes" id="UP000030755">
    <property type="component" value="Unassembled WGS sequence"/>
</dbReference>
<dbReference type="AlphaFoldDB" id="A0A075ARX9"/>
<protein>
    <submittedName>
        <fullName evidence="2">Uncharacterized protein</fullName>
    </submittedName>
</protein>
<keyword evidence="1" id="KW-0732">Signal</keyword>
<evidence type="ECO:0000313" key="3">
    <source>
        <dbReference type="EMBL" id="RKP19660.1"/>
    </source>
</evidence>
<feature type="signal peptide" evidence="1">
    <location>
        <begin position="1"/>
        <end position="16"/>
    </location>
</feature>
<reference evidence="3" key="3">
    <citation type="submission" date="2018-08" db="EMBL/GenBank/DDBJ databases">
        <title>Leveraging single-cell genomics to expand the Fungal Tree of Life.</title>
        <authorList>
            <consortium name="DOE Joint Genome Institute"/>
            <person name="Ahrendt S.R."/>
            <person name="Quandt C.A."/>
            <person name="Ciobanu D."/>
            <person name="Clum A."/>
            <person name="Salamov A."/>
            <person name="Andreopoulos B."/>
            <person name="Cheng J.-F."/>
            <person name="Woyke T."/>
            <person name="Pelin A."/>
            <person name="Henrissat B."/>
            <person name="Reynolds N."/>
            <person name="Benny G.L."/>
            <person name="Smith M.E."/>
            <person name="James T.Y."/>
            <person name="Grigoriev I.V."/>
        </authorList>
    </citation>
    <scope>NUCLEOTIDE SEQUENCE</scope>
    <source>
        <strain evidence="3">CSF55</strain>
    </source>
</reference>
<sequence length="180" mass="19653">MKVFAILSLLSSLAFAHPQAPADNSGYQDLTVSFHAEYYGTSAVPRAVTLHNLQCTDRFVGPGDGIINSEIMYQYTEGLGYHMLASASPSFTCGDCLEFKNKADGTRDWGMVIDQGGGVLDLHPDLFVKVVPDRGTGAQPYPYFDAQAGQRFLGIGTGTVLVRKLQPGDELYNQCIFYKK</sequence>
<accession>A0A075ARX9</accession>
<organism evidence="2 4">
    <name type="scientific">Rozella allomycis (strain CSF55)</name>
    <dbReference type="NCBI Taxonomy" id="988480"/>
    <lineage>
        <taxon>Eukaryota</taxon>
        <taxon>Fungi</taxon>
        <taxon>Fungi incertae sedis</taxon>
        <taxon>Cryptomycota</taxon>
        <taxon>Cryptomycota incertae sedis</taxon>
        <taxon>Rozella</taxon>
    </lineage>
</organism>
<evidence type="ECO:0000313" key="4">
    <source>
        <dbReference type="Proteomes" id="UP000030755"/>
    </source>
</evidence>
<proteinExistence type="predicted"/>
<name>A0A075ARX9_ROZAC</name>
<dbReference type="Proteomes" id="UP000281549">
    <property type="component" value="Unassembled WGS sequence"/>
</dbReference>
<reference evidence="2 4" key="1">
    <citation type="journal article" date="2013" name="Curr. Biol.">
        <title>Shared signatures of parasitism and phylogenomics unite Cryptomycota and microsporidia.</title>
        <authorList>
            <person name="James T.Y."/>
            <person name="Pelin A."/>
            <person name="Bonen L."/>
            <person name="Ahrendt S."/>
            <person name="Sain D."/>
            <person name="Corradi N."/>
            <person name="Stajich J.E."/>
        </authorList>
    </citation>
    <scope>NUCLEOTIDE SEQUENCE [LARGE SCALE GENOMIC DNA]</scope>
    <source>
        <strain evidence="2">CSF55</strain>
        <strain evidence="2">CSF55</strain>
    </source>
</reference>
<reference evidence="5" key="2">
    <citation type="journal article" date="2018" name="Nat. Microbiol.">
        <title>Leveraging single-cell genomics to expand the fungal tree of life.</title>
        <authorList>
            <person name="Ahrendt S.R."/>
            <person name="Quandt C.A."/>
            <person name="Ciobanu D."/>
            <person name="Clum A."/>
            <person name="Salamov A."/>
            <person name="Andreopoulos B."/>
            <person name="Cheng J.F."/>
            <person name="Woyke T."/>
            <person name="Pelin A."/>
            <person name="Henrissat B."/>
            <person name="Reynolds N.K."/>
            <person name="Benny G.L."/>
            <person name="Smith M.E."/>
            <person name="James T.Y."/>
            <person name="Grigoriev I.V."/>
        </authorList>
    </citation>
    <scope>NUCLEOTIDE SEQUENCE [LARGE SCALE GENOMIC DNA]</scope>
    <source>
        <strain evidence="5">CSF55</strain>
    </source>
</reference>
<evidence type="ECO:0000313" key="2">
    <source>
        <dbReference type="EMBL" id="EPZ31471.1"/>
    </source>
</evidence>
<feature type="chain" id="PRO_5040560105" evidence="1">
    <location>
        <begin position="17"/>
        <end position="180"/>
    </location>
</feature>
<dbReference type="EMBL" id="ML005185">
    <property type="protein sequence ID" value="RKP19660.1"/>
    <property type="molecule type" value="Genomic_DNA"/>
</dbReference>